<organism evidence="1 2">
    <name type="scientific">Glycomyces harbinensis</name>
    <dbReference type="NCBI Taxonomy" id="58114"/>
    <lineage>
        <taxon>Bacteria</taxon>
        <taxon>Bacillati</taxon>
        <taxon>Actinomycetota</taxon>
        <taxon>Actinomycetes</taxon>
        <taxon>Glycomycetales</taxon>
        <taxon>Glycomycetaceae</taxon>
        <taxon>Glycomyces</taxon>
    </lineage>
</organism>
<proteinExistence type="predicted"/>
<reference evidence="2" key="1">
    <citation type="submission" date="2016-10" db="EMBL/GenBank/DDBJ databases">
        <authorList>
            <person name="Varghese N."/>
            <person name="Submissions S."/>
        </authorList>
    </citation>
    <scope>NUCLEOTIDE SEQUENCE [LARGE SCALE GENOMIC DNA]</scope>
    <source>
        <strain evidence="2">CGMCC 4.3516</strain>
    </source>
</reference>
<dbReference type="EMBL" id="FNAD01000010">
    <property type="protein sequence ID" value="SDD97744.1"/>
    <property type="molecule type" value="Genomic_DNA"/>
</dbReference>
<gene>
    <name evidence="1" type="ORF">SAMN05216270_11060</name>
</gene>
<protein>
    <submittedName>
        <fullName evidence="1">Uncharacterized protein</fullName>
    </submittedName>
</protein>
<accession>A0A1G6Z4Q2</accession>
<name>A0A1G6Z4Q2_9ACTN</name>
<evidence type="ECO:0000313" key="2">
    <source>
        <dbReference type="Proteomes" id="UP000198949"/>
    </source>
</evidence>
<sequence length="50" mass="5735">MGETIIKEKVKRGMAGTPPLDYRRLRADLDEAFDTELSDPYERSDDCSSR</sequence>
<dbReference type="RefSeq" id="WP_177154975.1">
    <property type="nucleotide sequence ID" value="NZ_FNAD01000010.1"/>
</dbReference>
<keyword evidence="2" id="KW-1185">Reference proteome</keyword>
<dbReference type="Proteomes" id="UP000198949">
    <property type="component" value="Unassembled WGS sequence"/>
</dbReference>
<dbReference type="AlphaFoldDB" id="A0A1G6Z4Q2"/>
<evidence type="ECO:0000313" key="1">
    <source>
        <dbReference type="EMBL" id="SDD97744.1"/>
    </source>
</evidence>